<protein>
    <submittedName>
        <fullName evidence="1">Uncharacterized protein</fullName>
    </submittedName>
</protein>
<keyword evidence="2" id="KW-1185">Reference proteome</keyword>
<reference evidence="2" key="1">
    <citation type="journal article" date="2019" name="Int. J. Syst. Evol. Microbiol.">
        <title>The Global Catalogue of Microorganisms (GCM) 10K type strain sequencing project: providing services to taxonomists for standard genome sequencing and annotation.</title>
        <authorList>
            <consortium name="The Broad Institute Genomics Platform"/>
            <consortium name="The Broad Institute Genome Sequencing Center for Infectious Disease"/>
            <person name="Wu L."/>
            <person name="Ma J."/>
        </authorList>
    </citation>
    <scope>NUCLEOTIDE SEQUENCE [LARGE SCALE GENOMIC DNA]</scope>
    <source>
        <strain evidence="2">JCM 3369</strain>
    </source>
</reference>
<comment type="caution">
    <text evidence="1">The sequence shown here is derived from an EMBL/GenBank/DDBJ whole genome shotgun (WGS) entry which is preliminary data.</text>
</comment>
<name>A0ABW2CIC4_9ACTN</name>
<sequence length="206" mass="22326">MTDLARTLCWQHFDTYRSRWPLNAPTARYALEPLVNIARLLIRARDTNGAHHLLESLIHAVSTHGDAVIDGRSVSFRHLTGTQEDHRTLRQWLWTVMLADGTRALTSAGQWQEALAHVQQHKGIGRCPLDGRQVAVLAHLHANDPDTALKTLSQSVTTGRVSEAGGSVAVHGSLPPAAFPGSGNADCSTAISRATRRPGGRSRCPA</sequence>
<proteinExistence type="predicted"/>
<gene>
    <name evidence="1" type="ORF">ACFQKB_17295</name>
</gene>
<dbReference type="EMBL" id="JBHSXS010000008">
    <property type="protein sequence ID" value="MFC6881521.1"/>
    <property type="molecule type" value="Genomic_DNA"/>
</dbReference>
<evidence type="ECO:0000313" key="2">
    <source>
        <dbReference type="Proteomes" id="UP001596380"/>
    </source>
</evidence>
<dbReference type="RefSeq" id="WP_160822924.1">
    <property type="nucleotide sequence ID" value="NZ_JBHSXS010000008.1"/>
</dbReference>
<accession>A0ABW2CIC4</accession>
<evidence type="ECO:0000313" key="1">
    <source>
        <dbReference type="EMBL" id="MFC6881521.1"/>
    </source>
</evidence>
<organism evidence="1 2">
    <name type="scientific">Actinomadura yumaensis</name>
    <dbReference type="NCBI Taxonomy" id="111807"/>
    <lineage>
        <taxon>Bacteria</taxon>
        <taxon>Bacillati</taxon>
        <taxon>Actinomycetota</taxon>
        <taxon>Actinomycetes</taxon>
        <taxon>Streptosporangiales</taxon>
        <taxon>Thermomonosporaceae</taxon>
        <taxon>Actinomadura</taxon>
    </lineage>
</organism>
<dbReference type="Proteomes" id="UP001596380">
    <property type="component" value="Unassembled WGS sequence"/>
</dbReference>